<gene>
    <name evidence="2" type="ORF">Rsub_09156</name>
</gene>
<feature type="region of interest" description="Disordered" evidence="1">
    <location>
        <begin position="314"/>
        <end position="346"/>
    </location>
</feature>
<sequence length="467" mass="45452">MAGAPSAALLDARRLLEALLLQDEPGPWGAAAAGAAGSGGVEIVTFDDGDDGNSVSAEGGASFGSSSGGTEPLSGGSWASGGGGGFGFGGARRAAREAAIARLAASEAPRARAEALEALAAPRGDADDLLCCEGWPALCGALPLCLIAPEGEGEGEGDSGGGGGGSTDGGAAAAASLLRRLAPTLLDCAPEALAQLLAPLLTRLVDCGVGAPPAPPTAAGRLPRLREPWAVGNPATTAAGAEAVSAAEAVAGGGLAGATAAALLAPNSEQQALLFALRALHAFGRQWHLLPQDEAVRLCCAVLRLALQWADGNQSPGVDGGRAAGSGGGPREGGSGGSSRGAAMAGAPRARTPALEALLAFDPDLLWWRRLFAVAAFKRDALAAAGPNGALAGAFADALLPAWRGGAAAALPWQRAAAAAVTESLLDSGPGPRAALLLAGGGAGREGLDALERDACAWLAAANAAKT</sequence>
<accession>A0A2V0PF89</accession>
<comment type="caution">
    <text evidence="2">The sequence shown here is derived from an EMBL/GenBank/DDBJ whole genome shotgun (WGS) entry which is preliminary data.</text>
</comment>
<keyword evidence="3" id="KW-1185">Reference proteome</keyword>
<dbReference type="STRING" id="307507.A0A2V0PF89"/>
<dbReference type="Proteomes" id="UP000247498">
    <property type="component" value="Unassembled WGS sequence"/>
</dbReference>
<dbReference type="InParanoid" id="A0A2V0PF89"/>
<evidence type="ECO:0000313" key="2">
    <source>
        <dbReference type="EMBL" id="GBF96573.1"/>
    </source>
</evidence>
<reference evidence="2 3" key="1">
    <citation type="journal article" date="2018" name="Sci. Rep.">
        <title>Raphidocelis subcapitata (=Pseudokirchneriella subcapitata) provides an insight into genome evolution and environmental adaptations in the Sphaeropleales.</title>
        <authorList>
            <person name="Suzuki S."/>
            <person name="Yamaguchi H."/>
            <person name="Nakajima N."/>
            <person name="Kawachi M."/>
        </authorList>
    </citation>
    <scope>NUCLEOTIDE SEQUENCE [LARGE SCALE GENOMIC DNA]</scope>
    <source>
        <strain evidence="2 3">NIES-35</strain>
    </source>
</reference>
<organism evidence="2 3">
    <name type="scientific">Raphidocelis subcapitata</name>
    <dbReference type="NCBI Taxonomy" id="307507"/>
    <lineage>
        <taxon>Eukaryota</taxon>
        <taxon>Viridiplantae</taxon>
        <taxon>Chlorophyta</taxon>
        <taxon>core chlorophytes</taxon>
        <taxon>Chlorophyceae</taxon>
        <taxon>CS clade</taxon>
        <taxon>Sphaeropleales</taxon>
        <taxon>Selenastraceae</taxon>
        <taxon>Raphidocelis</taxon>
    </lineage>
</organism>
<proteinExistence type="predicted"/>
<evidence type="ECO:0000313" key="3">
    <source>
        <dbReference type="Proteomes" id="UP000247498"/>
    </source>
</evidence>
<protein>
    <submittedName>
        <fullName evidence="2">Uncharacterized protein</fullName>
    </submittedName>
</protein>
<dbReference type="EMBL" id="BDRX01000082">
    <property type="protein sequence ID" value="GBF96573.1"/>
    <property type="molecule type" value="Genomic_DNA"/>
</dbReference>
<feature type="region of interest" description="Disordered" evidence="1">
    <location>
        <begin position="47"/>
        <end position="78"/>
    </location>
</feature>
<feature type="compositionally biased region" description="Gly residues" evidence="1">
    <location>
        <begin position="318"/>
        <end position="339"/>
    </location>
</feature>
<dbReference type="AlphaFoldDB" id="A0A2V0PF89"/>
<evidence type="ECO:0000256" key="1">
    <source>
        <dbReference type="SAM" id="MobiDB-lite"/>
    </source>
</evidence>
<name>A0A2V0PF89_9CHLO</name>
<feature type="compositionally biased region" description="Low complexity" evidence="1">
    <location>
        <begin position="56"/>
        <end position="77"/>
    </location>
</feature>